<dbReference type="InterPro" id="IPR038314">
    <property type="entry name" value="T6SS_sf"/>
</dbReference>
<dbReference type="Proteomes" id="UP000663814">
    <property type="component" value="Unassembled WGS sequence"/>
</dbReference>
<sequence length="218" mass="24337">MTSDGQSLVLQLTPPCELVKIDYKDHDYYQYDKTKVYIVAGRAAPVSQLTKWSVTAEDNCSLQSQAVVVNEGKMQLSAVKEGSLTCHAIGLDEKVYQDFFDNARPDTAHAEMAFKQQSGVKLFQHYAQASCLATAFTEGEIHDQAVSALNGYREFGAMPLEAYEALIMPIQQWLQKDYATQAGKQNNLMKCIDFAESELVTKIYHGYAAELPDMSKKN</sequence>
<reference evidence="1 2" key="1">
    <citation type="submission" date="2020-12" db="EMBL/GenBank/DDBJ databases">
        <authorList>
            <person name="Ruan W."/>
            <person name="Khan S.A."/>
            <person name="Jeon C.O."/>
        </authorList>
    </citation>
    <scope>NUCLEOTIDE SEQUENCE [LARGE SCALE GENOMIC DNA]</scope>
    <source>
        <strain evidence="1 2">MA-13</strain>
    </source>
</reference>
<dbReference type="Gene3D" id="1.20.120.1620">
    <property type="match status" value="1"/>
</dbReference>
<dbReference type="InterPro" id="IPR032032">
    <property type="entry name" value="Tai4"/>
</dbReference>
<proteinExistence type="predicted"/>
<dbReference type="EMBL" id="JAERPS020000002">
    <property type="protein sequence ID" value="MBZ9611331.1"/>
    <property type="molecule type" value="Genomic_DNA"/>
</dbReference>
<evidence type="ECO:0000313" key="1">
    <source>
        <dbReference type="EMBL" id="MBZ9611331.1"/>
    </source>
</evidence>
<gene>
    <name evidence="1" type="ORF">I4W93_006945</name>
</gene>
<reference evidence="1 2" key="2">
    <citation type="submission" date="2021-08" db="EMBL/GenBank/DDBJ databases">
        <title>Rheinheimera aquimaris sp. nov., isolated from seawater of the East Sea in Korea.</title>
        <authorList>
            <person name="Kim K.H."/>
            <person name="Wenting R."/>
            <person name="Kim K.R."/>
            <person name="Jeon C.O."/>
        </authorList>
    </citation>
    <scope>NUCLEOTIDE SEQUENCE [LARGE SCALE GENOMIC DNA]</scope>
    <source>
        <strain evidence="1 2">MA-13</strain>
    </source>
</reference>
<name>A0ABS7X7M2_9GAMM</name>
<organism evidence="1 2">
    <name type="scientific">Rheinheimera maricola</name>
    <dbReference type="NCBI Taxonomy" id="2793282"/>
    <lineage>
        <taxon>Bacteria</taxon>
        <taxon>Pseudomonadati</taxon>
        <taxon>Pseudomonadota</taxon>
        <taxon>Gammaproteobacteria</taxon>
        <taxon>Chromatiales</taxon>
        <taxon>Chromatiaceae</taxon>
        <taxon>Rheinheimera</taxon>
    </lineage>
</organism>
<dbReference type="RefSeq" id="WP_205309508.1">
    <property type="nucleotide sequence ID" value="NZ_JAERPS020000002.1"/>
</dbReference>
<keyword evidence="2" id="KW-1185">Reference proteome</keyword>
<evidence type="ECO:0000313" key="2">
    <source>
        <dbReference type="Proteomes" id="UP000663814"/>
    </source>
</evidence>
<protein>
    <submittedName>
        <fullName evidence="1">Type VI secretion system amidase immunity protein Tai4</fullName>
    </submittedName>
</protein>
<accession>A0ABS7X7M2</accession>
<comment type="caution">
    <text evidence="1">The sequence shown here is derived from an EMBL/GenBank/DDBJ whole genome shotgun (WGS) entry which is preliminary data.</text>
</comment>
<dbReference type="Pfam" id="PF16695">
    <property type="entry name" value="Tai4"/>
    <property type="match status" value="1"/>
</dbReference>